<feature type="transmembrane region" description="Helical" evidence="2">
    <location>
        <begin position="332"/>
        <end position="356"/>
    </location>
</feature>
<proteinExistence type="predicted"/>
<dbReference type="Proteomes" id="UP001209570">
    <property type="component" value="Unassembled WGS sequence"/>
</dbReference>
<dbReference type="PANTHER" id="PTHR10153">
    <property type="entry name" value="SMALL CONDUCTANCE CALCIUM-ACTIVATED POTASSIUM CHANNEL"/>
    <property type="match status" value="1"/>
</dbReference>
<comment type="caution">
    <text evidence="4">The sequence shown here is derived from an EMBL/GenBank/DDBJ whole genome shotgun (WGS) entry which is preliminary data.</text>
</comment>
<evidence type="ECO:0000313" key="5">
    <source>
        <dbReference type="Proteomes" id="UP001209570"/>
    </source>
</evidence>
<feature type="transmembrane region" description="Helical" evidence="2">
    <location>
        <begin position="307"/>
        <end position="326"/>
    </location>
</feature>
<keyword evidence="5" id="KW-1185">Reference proteome</keyword>
<feature type="compositionally biased region" description="Low complexity" evidence="1">
    <location>
        <begin position="397"/>
        <end position="410"/>
    </location>
</feature>
<dbReference type="EMBL" id="JAKCXM010000241">
    <property type="protein sequence ID" value="KAJ0397687.1"/>
    <property type="molecule type" value="Genomic_DNA"/>
</dbReference>
<dbReference type="GO" id="GO:0016020">
    <property type="term" value="C:membrane"/>
    <property type="evidence" value="ECO:0007669"/>
    <property type="project" value="InterPro"/>
</dbReference>
<feature type="compositionally biased region" description="Low complexity" evidence="1">
    <location>
        <begin position="13"/>
        <end position="32"/>
    </location>
</feature>
<feature type="region of interest" description="Disordered" evidence="1">
    <location>
        <begin position="517"/>
        <end position="632"/>
    </location>
</feature>
<feature type="compositionally biased region" description="Polar residues" evidence="1">
    <location>
        <begin position="761"/>
        <end position="778"/>
    </location>
</feature>
<evidence type="ECO:0000256" key="2">
    <source>
        <dbReference type="SAM" id="Phobius"/>
    </source>
</evidence>
<reference evidence="4" key="1">
    <citation type="submission" date="2021-12" db="EMBL/GenBank/DDBJ databases">
        <title>Prjna785345.</title>
        <authorList>
            <person name="Rujirawat T."/>
            <person name="Krajaejun T."/>
        </authorList>
    </citation>
    <scope>NUCLEOTIDE SEQUENCE</scope>
    <source>
        <strain evidence="4">Pi057C3</strain>
    </source>
</reference>
<dbReference type="SUPFAM" id="SSF81324">
    <property type="entry name" value="Voltage-gated potassium channels"/>
    <property type="match status" value="1"/>
</dbReference>
<feature type="compositionally biased region" description="Polar residues" evidence="1">
    <location>
        <begin position="715"/>
        <end position="726"/>
    </location>
</feature>
<dbReference type="InterPro" id="IPR015449">
    <property type="entry name" value="K_chnl_Ca-activ_SK"/>
</dbReference>
<feature type="compositionally biased region" description="Low complexity" evidence="1">
    <location>
        <begin position="517"/>
        <end position="573"/>
    </location>
</feature>
<evidence type="ECO:0000259" key="3">
    <source>
        <dbReference type="Pfam" id="PF07885"/>
    </source>
</evidence>
<keyword evidence="2" id="KW-1133">Transmembrane helix</keyword>
<evidence type="ECO:0000256" key="1">
    <source>
        <dbReference type="SAM" id="MobiDB-lite"/>
    </source>
</evidence>
<accession>A0AAD5Q921</accession>
<keyword evidence="2" id="KW-0812">Transmembrane</keyword>
<name>A0AAD5Q921_PYTIN</name>
<dbReference type="InterPro" id="IPR013099">
    <property type="entry name" value="K_chnl_dom"/>
</dbReference>
<dbReference type="Pfam" id="PF07885">
    <property type="entry name" value="Ion_trans_2"/>
    <property type="match status" value="1"/>
</dbReference>
<dbReference type="AlphaFoldDB" id="A0AAD5Q921"/>
<feature type="region of interest" description="Disordered" evidence="1">
    <location>
        <begin position="397"/>
        <end position="422"/>
    </location>
</feature>
<feature type="transmembrane region" description="Helical" evidence="2">
    <location>
        <begin position="132"/>
        <end position="153"/>
    </location>
</feature>
<feature type="transmembrane region" description="Helical" evidence="2">
    <location>
        <begin position="77"/>
        <end position="96"/>
    </location>
</feature>
<dbReference type="Gene3D" id="1.10.287.70">
    <property type="match status" value="1"/>
</dbReference>
<dbReference type="GO" id="GO:0016286">
    <property type="term" value="F:small conductance calcium-activated potassium channel activity"/>
    <property type="evidence" value="ECO:0007669"/>
    <property type="project" value="InterPro"/>
</dbReference>
<organism evidence="4 5">
    <name type="scientific">Pythium insidiosum</name>
    <name type="common">Pythiosis disease agent</name>
    <dbReference type="NCBI Taxonomy" id="114742"/>
    <lineage>
        <taxon>Eukaryota</taxon>
        <taxon>Sar</taxon>
        <taxon>Stramenopiles</taxon>
        <taxon>Oomycota</taxon>
        <taxon>Peronosporomycetes</taxon>
        <taxon>Pythiales</taxon>
        <taxon>Pythiaceae</taxon>
        <taxon>Pythium</taxon>
    </lineage>
</organism>
<gene>
    <name evidence="4" type="ORF">P43SY_002393</name>
</gene>
<feature type="transmembrane region" description="Helical" evidence="2">
    <location>
        <begin position="268"/>
        <end position="286"/>
    </location>
</feature>
<feature type="region of interest" description="Disordered" evidence="1">
    <location>
        <begin position="706"/>
        <end position="778"/>
    </location>
</feature>
<dbReference type="Pfam" id="PF03530">
    <property type="entry name" value="SK_channel"/>
    <property type="match status" value="1"/>
</dbReference>
<keyword evidence="2" id="KW-0472">Membrane</keyword>
<evidence type="ECO:0000313" key="4">
    <source>
        <dbReference type="EMBL" id="KAJ0397687.1"/>
    </source>
</evidence>
<feature type="domain" description="Potassium channel" evidence="3">
    <location>
        <begin position="283"/>
        <end position="356"/>
    </location>
</feature>
<feature type="region of interest" description="Disordered" evidence="1">
    <location>
        <begin position="1"/>
        <end position="55"/>
    </location>
</feature>
<protein>
    <recommendedName>
        <fullName evidence="3">Potassium channel domain-containing protein</fullName>
    </recommendedName>
</protein>
<sequence>MPSKNEILPLTPAPASASAPSAAQPSGPSRSAVGMPVPSRGSKRGVRNDAANAEATNAQERRIRLVAAQRRHTAFQLFYALFGLGLMVVQLEYVWFANTQDLQQPCPVDPVTQCPRCREHLREAVPVAGGRMILHALRVLISFSTAILLYYIYAFYAAECEVMKIKNILPPRATLLSSTLRGRLLLELLLFAVHPIPGLESVDPQWPSLVVASSLFMFARVPLLGRVIKFRNSFNTSNGWFIGALTNVDFTTTYFLKSTLKNHPTLCVLVVFGLLLAFTGYALFVVERFLCAFRADACCSPMAFDDALWALVMTVLTVGYGDVVPFTGVGRFLAFVAGLCGTLCTAVTIAVMSNYLGLTRSEHKVNAFLKKDENRRLINEHAARAIQASIHLRAMQRRQQSQTQSQSQTQGAAGKGRANKRTDWAVQRAETKLFAVLRAYRQVKRFVNSQDVSDPMDKQMTMLEMMEVNVEYIRTKIEDLSQLFHTQIEKSRSRHRLVGSVPPSVLAAKIDAAAVAEPATGSGPSPAAASSGSISTSSAPTSSPSAVVPGSAAAKTPPLSASSSRPTSPDTSSLVVPLTSVPRKPSVPGQTSHHEFDDDDDDDTLHPRRPPDASRSSPPVVTPAAGPSMVGPSVGLHEIPEWALLMESTLQTILMQVARVSSDVEALQTHVQTQLNGLHARLHDLERKLTVQDAFREIARASLVRTKSMRRGSTADPSSSADSNEQPGGADGGSAGAQAASGSGPPVLRHGGGGSFVLSALSRTSNPRPSFVNRTPSIKNFVTTKELEEFHSGNLDDK</sequence>